<evidence type="ECO:0000256" key="4">
    <source>
        <dbReference type="ARBA" id="ARBA00022771"/>
    </source>
</evidence>
<dbReference type="PROSITE" id="PS50089">
    <property type="entry name" value="ZF_RING_2"/>
    <property type="match status" value="1"/>
</dbReference>
<protein>
    <recommendedName>
        <fullName evidence="9">RING-type domain-containing protein</fullName>
    </recommendedName>
</protein>
<dbReference type="InterPro" id="IPR001841">
    <property type="entry name" value="Znf_RING"/>
</dbReference>
<keyword evidence="5" id="KW-0862">Zinc</keyword>
<dbReference type="OrthoDB" id="8062037at2759"/>
<dbReference type="SMART" id="SM00184">
    <property type="entry name" value="RING"/>
    <property type="match status" value="1"/>
</dbReference>
<feature type="domain" description="RING-type" evidence="9">
    <location>
        <begin position="272"/>
        <end position="315"/>
    </location>
</feature>
<gene>
    <name evidence="10" type="ORF">M427DRAFT_56521</name>
</gene>
<dbReference type="Pfam" id="PF13639">
    <property type="entry name" value="zf-RING_2"/>
    <property type="match status" value="1"/>
</dbReference>
<name>A0A139AG03_GONPJ</name>
<dbReference type="GO" id="GO:0008270">
    <property type="term" value="F:zinc ion binding"/>
    <property type="evidence" value="ECO:0007669"/>
    <property type="project" value="UniProtKB-KW"/>
</dbReference>
<proteinExistence type="predicted"/>
<dbReference type="Proteomes" id="UP000070544">
    <property type="component" value="Unassembled WGS sequence"/>
</dbReference>
<comment type="subcellular location">
    <subcellularLocation>
        <location evidence="1">Membrane</location>
        <topology evidence="1">Single-pass membrane protein</topology>
    </subcellularLocation>
</comment>
<dbReference type="Gene3D" id="3.30.40.10">
    <property type="entry name" value="Zinc/RING finger domain, C3HC4 (zinc finger)"/>
    <property type="match status" value="1"/>
</dbReference>
<dbReference type="PANTHER" id="PTHR47168">
    <property type="entry name" value="RING ZINC FINGER DOMAIN SUPERFAMILY PROTEIN-RELATED"/>
    <property type="match status" value="1"/>
</dbReference>
<keyword evidence="4 8" id="KW-0863">Zinc-finger</keyword>
<dbReference type="EMBL" id="KQ965760">
    <property type="protein sequence ID" value="KXS15688.1"/>
    <property type="molecule type" value="Genomic_DNA"/>
</dbReference>
<dbReference type="SUPFAM" id="SSF57850">
    <property type="entry name" value="RING/U-box"/>
    <property type="match status" value="1"/>
</dbReference>
<keyword evidence="11" id="KW-1185">Reference proteome</keyword>
<dbReference type="PANTHER" id="PTHR47168:SF1">
    <property type="entry name" value="OS02G0798600 PROTEIN"/>
    <property type="match status" value="1"/>
</dbReference>
<evidence type="ECO:0000256" key="7">
    <source>
        <dbReference type="ARBA" id="ARBA00023136"/>
    </source>
</evidence>
<evidence type="ECO:0000256" key="2">
    <source>
        <dbReference type="ARBA" id="ARBA00022692"/>
    </source>
</evidence>
<evidence type="ECO:0000256" key="1">
    <source>
        <dbReference type="ARBA" id="ARBA00004167"/>
    </source>
</evidence>
<keyword evidence="2" id="KW-0812">Transmembrane</keyword>
<evidence type="ECO:0000313" key="10">
    <source>
        <dbReference type="EMBL" id="KXS15688.1"/>
    </source>
</evidence>
<evidence type="ECO:0000256" key="5">
    <source>
        <dbReference type="ARBA" id="ARBA00022833"/>
    </source>
</evidence>
<keyword evidence="6" id="KW-1133">Transmembrane helix</keyword>
<sequence>MLLHRPALLPLPSPSPRSRPANPSALPLLLLLLPTVAFLLPLAPRALAAPAPASTAVPLPLIDALDGSYDSSTMSATATATSTSTPAAPSHFPYQYTTGTAPDPSPQERFFFLLAMGIFIAVIASGIIAIFVVTVRRWLRARAILAPLRLQNPELYSRLIWSGTLSRPGAHATDPWSNIPGAAAVPMDRYHGATVDPSSLARMAVGRVSISTTGGTVPGASTLHRVPFFSLPAFSFLSKASPIPTVPRIPTTTKQSSHTSVLTTLSTSTPLCPICLETLRTPGAILRTLPCSHVFHAQCVDAWLVSWRGVCPVCRRDLTKEQDDVDVQDGVDGAEVARAGRSQDVGGGSTSLFSRVTSWLPRRGAQTSPTAAAGQPHEMLQTHDHATTQLTPADDVVMLDIDAAVQSGEDGDGAESTRFVNMDVGVEERDLGVTQSVDSARGLERL</sequence>
<reference evidence="10 11" key="1">
    <citation type="journal article" date="2015" name="Genome Biol. Evol.">
        <title>Phylogenomic analyses indicate that early fungi evolved digesting cell walls of algal ancestors of land plants.</title>
        <authorList>
            <person name="Chang Y."/>
            <person name="Wang S."/>
            <person name="Sekimoto S."/>
            <person name="Aerts A.L."/>
            <person name="Choi C."/>
            <person name="Clum A."/>
            <person name="LaButti K.M."/>
            <person name="Lindquist E.A."/>
            <person name="Yee Ngan C."/>
            <person name="Ohm R.A."/>
            <person name="Salamov A.A."/>
            <person name="Grigoriev I.V."/>
            <person name="Spatafora J.W."/>
            <person name="Berbee M.L."/>
        </authorList>
    </citation>
    <scope>NUCLEOTIDE SEQUENCE [LARGE SCALE GENOMIC DNA]</scope>
    <source>
        <strain evidence="10 11">JEL478</strain>
    </source>
</reference>
<dbReference type="CDD" id="cd16473">
    <property type="entry name" value="RING-H2_RNF103"/>
    <property type="match status" value="1"/>
</dbReference>
<dbReference type="InterPro" id="IPR013083">
    <property type="entry name" value="Znf_RING/FYVE/PHD"/>
</dbReference>
<dbReference type="AlphaFoldDB" id="A0A139AG03"/>
<evidence type="ECO:0000256" key="8">
    <source>
        <dbReference type="PROSITE-ProRule" id="PRU00175"/>
    </source>
</evidence>
<evidence type="ECO:0000256" key="6">
    <source>
        <dbReference type="ARBA" id="ARBA00022989"/>
    </source>
</evidence>
<keyword evidence="7" id="KW-0472">Membrane</keyword>
<evidence type="ECO:0000259" key="9">
    <source>
        <dbReference type="PROSITE" id="PS50089"/>
    </source>
</evidence>
<dbReference type="GO" id="GO:0016020">
    <property type="term" value="C:membrane"/>
    <property type="evidence" value="ECO:0007669"/>
    <property type="project" value="UniProtKB-SubCell"/>
</dbReference>
<organism evidence="10 11">
    <name type="scientific">Gonapodya prolifera (strain JEL478)</name>
    <name type="common">Monoblepharis prolifera</name>
    <dbReference type="NCBI Taxonomy" id="1344416"/>
    <lineage>
        <taxon>Eukaryota</taxon>
        <taxon>Fungi</taxon>
        <taxon>Fungi incertae sedis</taxon>
        <taxon>Chytridiomycota</taxon>
        <taxon>Chytridiomycota incertae sedis</taxon>
        <taxon>Monoblepharidomycetes</taxon>
        <taxon>Monoblepharidales</taxon>
        <taxon>Gonapodyaceae</taxon>
        <taxon>Gonapodya</taxon>
    </lineage>
</organism>
<evidence type="ECO:0000313" key="11">
    <source>
        <dbReference type="Proteomes" id="UP000070544"/>
    </source>
</evidence>
<evidence type="ECO:0000256" key="3">
    <source>
        <dbReference type="ARBA" id="ARBA00022723"/>
    </source>
</evidence>
<dbReference type="InterPro" id="IPR051653">
    <property type="entry name" value="E3_ligase_sorting_rcpt"/>
</dbReference>
<keyword evidence="3" id="KW-0479">Metal-binding</keyword>
<accession>A0A139AG03</accession>